<protein>
    <submittedName>
        <fullName evidence="6">FMN reductase</fullName>
        <ecNumber evidence="6">1.16.1.3</ecNumber>
    </submittedName>
</protein>
<dbReference type="InterPro" id="IPR001709">
    <property type="entry name" value="Flavoprot_Pyr_Nucl_cyt_Rdtase"/>
</dbReference>
<evidence type="ECO:0000259" key="5">
    <source>
        <dbReference type="PROSITE" id="PS51384"/>
    </source>
</evidence>
<dbReference type="PANTHER" id="PTHR47354">
    <property type="entry name" value="NADH OXIDOREDUCTASE HCR"/>
    <property type="match status" value="1"/>
</dbReference>
<dbReference type="InterPro" id="IPR050415">
    <property type="entry name" value="MRET"/>
</dbReference>
<dbReference type="Gene3D" id="3.40.50.80">
    <property type="entry name" value="Nucleotide-binding domain of ferredoxin-NADP reductase (FNR) module"/>
    <property type="match status" value="1"/>
</dbReference>
<dbReference type="SUPFAM" id="SSF63380">
    <property type="entry name" value="Riboflavin synthase domain-like"/>
    <property type="match status" value="1"/>
</dbReference>
<keyword evidence="7" id="KW-1185">Reference proteome</keyword>
<evidence type="ECO:0000256" key="2">
    <source>
        <dbReference type="ARBA" id="ARBA00023223"/>
    </source>
</evidence>
<dbReference type="AlphaFoldDB" id="A0A0M2UZC6"/>
<dbReference type="InterPro" id="IPR001433">
    <property type="entry name" value="OxRdtase_FAD/NAD-bd"/>
</dbReference>
<dbReference type="OrthoDB" id="9806195at2"/>
<proteinExistence type="inferred from homology"/>
<dbReference type="EMBL" id="LAHO01000024">
    <property type="protein sequence ID" value="KKO43907.1"/>
    <property type="molecule type" value="Genomic_DNA"/>
</dbReference>
<dbReference type="Pfam" id="PF00175">
    <property type="entry name" value="NAD_binding_1"/>
    <property type="match status" value="1"/>
</dbReference>
<evidence type="ECO:0000256" key="1">
    <source>
        <dbReference type="ARBA" id="ARBA00023002"/>
    </source>
</evidence>
<dbReference type="Gene3D" id="2.40.30.10">
    <property type="entry name" value="Translation factors"/>
    <property type="match status" value="1"/>
</dbReference>
<dbReference type="InterPro" id="IPR039261">
    <property type="entry name" value="FNR_nucleotide-bd"/>
</dbReference>
<accession>A0A0M2UZC6</accession>
<gene>
    <name evidence="6" type="primary">fre</name>
    <name evidence="6" type="ORF">WG68_18385</name>
</gene>
<keyword evidence="2" id="KW-0455">Luminescence</keyword>
<dbReference type="PROSITE" id="PS51384">
    <property type="entry name" value="FAD_FR"/>
    <property type="match status" value="1"/>
</dbReference>
<dbReference type="EC" id="1.16.1.3" evidence="6"/>
<evidence type="ECO:0000313" key="6">
    <source>
        <dbReference type="EMBL" id="KKO43907.1"/>
    </source>
</evidence>
<dbReference type="PANTHER" id="PTHR47354:SF7">
    <property type="entry name" value="NAD(P)H-FLAVIN REDUCTASE"/>
    <property type="match status" value="1"/>
</dbReference>
<dbReference type="PRINTS" id="PR00410">
    <property type="entry name" value="PHEHYDRXLASE"/>
</dbReference>
<comment type="caution">
    <text evidence="6">The sequence shown here is derived from an EMBL/GenBank/DDBJ whole genome shotgun (WGS) entry which is preliminary data.</text>
</comment>
<organism evidence="6 7">
    <name type="scientific">Arsukibacterium ikkense</name>
    <dbReference type="NCBI Taxonomy" id="336831"/>
    <lineage>
        <taxon>Bacteria</taxon>
        <taxon>Pseudomonadati</taxon>
        <taxon>Pseudomonadota</taxon>
        <taxon>Gammaproteobacteria</taxon>
        <taxon>Chromatiales</taxon>
        <taxon>Chromatiaceae</taxon>
        <taxon>Arsukibacterium</taxon>
    </lineage>
</organism>
<dbReference type="InterPro" id="IPR017927">
    <property type="entry name" value="FAD-bd_FR_type"/>
</dbReference>
<dbReference type="Proteomes" id="UP000034228">
    <property type="component" value="Unassembled WGS sequence"/>
</dbReference>
<keyword evidence="1 6" id="KW-0560">Oxidoreductase</keyword>
<dbReference type="InterPro" id="IPR017938">
    <property type="entry name" value="Riboflavin_synthase-like_b-brl"/>
</dbReference>
<evidence type="ECO:0000256" key="3">
    <source>
        <dbReference type="ARBA" id="ARBA00034078"/>
    </source>
</evidence>
<name>A0A0M2UZC6_9GAMM</name>
<dbReference type="NCBIfam" id="NF005963">
    <property type="entry name" value="PRK08051.1"/>
    <property type="match status" value="1"/>
</dbReference>
<evidence type="ECO:0000256" key="4">
    <source>
        <dbReference type="ARBA" id="ARBA00038177"/>
    </source>
</evidence>
<comment type="similarity">
    <text evidence="4">Belongs to the Fre/LuxG FAD/NAD(P) flavoprotein oxidoreductase family.</text>
</comment>
<dbReference type="SUPFAM" id="SSF52343">
    <property type="entry name" value="Ferredoxin reductase-like, C-terminal NADP-linked domain"/>
    <property type="match status" value="1"/>
</dbReference>
<feature type="domain" description="FAD-binding FR-type" evidence="5">
    <location>
        <begin position="9"/>
        <end position="110"/>
    </location>
</feature>
<sequence>MTNNANTANPSIACNVLAVEALTPGISKVVLSPQRAVDYHAGQYLQLVLSVDDKRPFSIASIASSNQLELHIGTPAGDNWSSAALTHIEQQFRAGLPVLAEIGLGQAQWRQNSIRPIILLAGGTGFSYVYAIAQALSAADASQPVFLYWGVRHQDALYYQQELQHWANSNKQFRFIPVVQQPDSSWQGRTGLVHEAVLADFVSLEAYDIYIAGPFAMAGVARAAFTEQGAHLEQMFADAFAYI</sequence>
<dbReference type="GO" id="GO:0016491">
    <property type="term" value="F:oxidoreductase activity"/>
    <property type="evidence" value="ECO:0007669"/>
    <property type="project" value="UniProtKB-KW"/>
</dbReference>
<dbReference type="PATRIC" id="fig|336831.14.peg.1071"/>
<reference evidence="6 7" key="1">
    <citation type="submission" date="2015-03" db="EMBL/GenBank/DDBJ databases">
        <title>Draft genome sequences of two protease-producing strains of Arsukibacterium isolated from two cold and alkaline environments.</title>
        <authorList>
            <person name="Lylloff J.E."/>
            <person name="Skov L.B."/>
            <person name="Jepsen M."/>
            <person name="Hallin P.F."/>
            <person name="Sorensen S.J."/>
            <person name="Stougaard P."/>
            <person name="Glaring M.A."/>
        </authorList>
    </citation>
    <scope>NUCLEOTIDE SEQUENCE [LARGE SCALE GENOMIC DNA]</scope>
    <source>
        <strain evidence="6 7">GCM72</strain>
    </source>
</reference>
<evidence type="ECO:0000313" key="7">
    <source>
        <dbReference type="Proteomes" id="UP000034228"/>
    </source>
</evidence>
<dbReference type="PRINTS" id="PR00371">
    <property type="entry name" value="FPNCR"/>
</dbReference>
<dbReference type="GO" id="GO:0008218">
    <property type="term" value="P:bioluminescence"/>
    <property type="evidence" value="ECO:0007669"/>
    <property type="project" value="UniProtKB-KW"/>
</dbReference>
<dbReference type="STRING" id="336831.WG68_18385"/>
<dbReference type="CDD" id="cd06189">
    <property type="entry name" value="flavin_oxioreductase"/>
    <property type="match status" value="1"/>
</dbReference>
<comment type="cofactor">
    <cofactor evidence="3">
        <name>[2Fe-2S] cluster</name>
        <dbReference type="ChEBI" id="CHEBI:190135"/>
    </cofactor>
</comment>
<dbReference type="RefSeq" id="WP_046559194.1">
    <property type="nucleotide sequence ID" value="NZ_LAHO01000024.1"/>
</dbReference>